<feature type="compositionally biased region" description="Polar residues" evidence="2">
    <location>
        <begin position="266"/>
        <end position="281"/>
    </location>
</feature>
<keyword evidence="1" id="KW-0863">Zinc-finger</keyword>
<keyword evidence="1" id="KW-0862">Zinc</keyword>
<feature type="compositionally biased region" description="Basic and acidic residues" evidence="2">
    <location>
        <begin position="154"/>
        <end position="172"/>
    </location>
</feature>
<dbReference type="Proteomes" id="UP001292094">
    <property type="component" value="Unassembled WGS sequence"/>
</dbReference>
<feature type="domain" description="C3H1-type" evidence="3">
    <location>
        <begin position="181"/>
        <end position="210"/>
    </location>
</feature>
<keyword evidence="5" id="KW-1185">Reference proteome</keyword>
<feature type="compositionally biased region" description="Polar residues" evidence="2">
    <location>
        <begin position="306"/>
        <end position="319"/>
    </location>
</feature>
<evidence type="ECO:0000256" key="2">
    <source>
        <dbReference type="SAM" id="MobiDB-lite"/>
    </source>
</evidence>
<evidence type="ECO:0000259" key="3">
    <source>
        <dbReference type="PROSITE" id="PS50103"/>
    </source>
</evidence>
<name>A0AAE1Q944_9EUCA</name>
<dbReference type="InterPro" id="IPR000571">
    <property type="entry name" value="Znf_CCCH"/>
</dbReference>
<feature type="region of interest" description="Disordered" evidence="2">
    <location>
        <begin position="266"/>
        <end position="332"/>
    </location>
</feature>
<gene>
    <name evidence="4" type="ORF">Pmani_007147</name>
</gene>
<dbReference type="GO" id="GO:0008270">
    <property type="term" value="F:zinc ion binding"/>
    <property type="evidence" value="ECO:0007669"/>
    <property type="project" value="UniProtKB-KW"/>
</dbReference>
<accession>A0AAE1Q944</accession>
<dbReference type="Gene3D" id="2.30.30.1190">
    <property type="match status" value="1"/>
</dbReference>
<reference evidence="4" key="1">
    <citation type="submission" date="2023-11" db="EMBL/GenBank/DDBJ databases">
        <title>Genome assemblies of two species of porcelain crab, Petrolisthes cinctipes and Petrolisthes manimaculis (Anomura: Porcellanidae).</title>
        <authorList>
            <person name="Angst P."/>
        </authorList>
    </citation>
    <scope>NUCLEOTIDE SEQUENCE</scope>
    <source>
        <strain evidence="4">PB745_02</strain>
        <tissue evidence="4">Gill</tissue>
    </source>
</reference>
<feature type="compositionally biased region" description="Polar residues" evidence="2">
    <location>
        <begin position="112"/>
        <end position="133"/>
    </location>
</feature>
<evidence type="ECO:0000256" key="1">
    <source>
        <dbReference type="PROSITE-ProRule" id="PRU00723"/>
    </source>
</evidence>
<protein>
    <recommendedName>
        <fullName evidence="3">C3H1-type domain-containing protein</fullName>
    </recommendedName>
</protein>
<evidence type="ECO:0000313" key="5">
    <source>
        <dbReference type="Proteomes" id="UP001292094"/>
    </source>
</evidence>
<comment type="caution">
    <text evidence="4">The sequence shown here is derived from an EMBL/GenBank/DDBJ whole genome shotgun (WGS) entry which is preliminary data.</text>
</comment>
<keyword evidence="1" id="KW-0479">Metal-binding</keyword>
<dbReference type="AlphaFoldDB" id="A0AAE1Q944"/>
<feature type="region of interest" description="Disordered" evidence="2">
    <location>
        <begin position="112"/>
        <end position="176"/>
    </location>
</feature>
<dbReference type="PROSITE" id="PS50103">
    <property type="entry name" value="ZF_C3H1"/>
    <property type="match status" value="1"/>
</dbReference>
<feature type="compositionally biased region" description="Basic and acidic residues" evidence="2">
    <location>
        <begin position="320"/>
        <end position="332"/>
    </location>
</feature>
<dbReference type="SUPFAM" id="SSF57903">
    <property type="entry name" value="FYVE/PHD zinc finger"/>
    <property type="match status" value="1"/>
</dbReference>
<evidence type="ECO:0000313" key="4">
    <source>
        <dbReference type="EMBL" id="KAK4322094.1"/>
    </source>
</evidence>
<proteinExistence type="predicted"/>
<dbReference type="InterPro" id="IPR011011">
    <property type="entry name" value="Znf_FYVE_PHD"/>
</dbReference>
<feature type="zinc finger region" description="C3H1-type" evidence="1">
    <location>
        <begin position="181"/>
        <end position="210"/>
    </location>
</feature>
<organism evidence="4 5">
    <name type="scientific">Petrolisthes manimaculis</name>
    <dbReference type="NCBI Taxonomy" id="1843537"/>
    <lineage>
        <taxon>Eukaryota</taxon>
        <taxon>Metazoa</taxon>
        <taxon>Ecdysozoa</taxon>
        <taxon>Arthropoda</taxon>
        <taxon>Crustacea</taxon>
        <taxon>Multicrustacea</taxon>
        <taxon>Malacostraca</taxon>
        <taxon>Eumalacostraca</taxon>
        <taxon>Eucarida</taxon>
        <taxon>Decapoda</taxon>
        <taxon>Pleocyemata</taxon>
        <taxon>Anomura</taxon>
        <taxon>Galatheoidea</taxon>
        <taxon>Porcellanidae</taxon>
        <taxon>Petrolisthes</taxon>
    </lineage>
</organism>
<sequence>MAATPSSNSRGDSASEPVRDKYPCKVCQKHCSTGIKCSNCSMWIHYQCSDVATYILVIFKKSSRKFTCLDCTKETYPNYADLAAEIEDHKSEEIAVIQGTRVQSKPVEISVPQATLDTETPINGRPNSSQTKTLHLIDHKSTSTVDNPETTETISKDDHQEVSKRENSRDLENLGNKPNHKKLVVCKFYLRNACRYGASGKKCMKSHPKICSKFMKNGKDDRIGCNLGWKCTDYHPFVCRSSLHKRVCEHRDRDCKHLHIKGTKTPGTFNNYGSAQNSKQETAMVPDYFTGPRDHTKPKQHESSARQHNPQQAWPTLQQARDRSTVPDQATTHDHSSFLEVLMQRLLEVEKQSQTIMGRLLAQTELEAKPRGRCSCH</sequence>
<feature type="compositionally biased region" description="Basic and acidic residues" evidence="2">
    <location>
        <begin position="292"/>
        <end position="305"/>
    </location>
</feature>
<feature type="compositionally biased region" description="Polar residues" evidence="2">
    <location>
        <begin position="142"/>
        <end position="153"/>
    </location>
</feature>
<dbReference type="EMBL" id="JAWZYT010000537">
    <property type="protein sequence ID" value="KAK4322094.1"/>
    <property type="molecule type" value="Genomic_DNA"/>
</dbReference>